<dbReference type="InterPro" id="IPR043134">
    <property type="entry name" value="GTP-CH-I_N"/>
</dbReference>
<name>A0ABP5DZV5_9MICO</name>
<dbReference type="EMBL" id="BAAAPU010000009">
    <property type="protein sequence ID" value="GAA1987658.1"/>
    <property type="molecule type" value="Genomic_DNA"/>
</dbReference>
<organism evidence="2 3">
    <name type="scientific">Terrabacter lapilli</name>
    <dbReference type="NCBI Taxonomy" id="436231"/>
    <lineage>
        <taxon>Bacteria</taxon>
        <taxon>Bacillati</taxon>
        <taxon>Actinomycetota</taxon>
        <taxon>Actinomycetes</taxon>
        <taxon>Micrococcales</taxon>
        <taxon>Intrasporangiaceae</taxon>
        <taxon>Terrabacter</taxon>
    </lineage>
</organism>
<evidence type="ECO:0000313" key="2">
    <source>
        <dbReference type="EMBL" id="GAA1987658.1"/>
    </source>
</evidence>
<sequence length="89" mass="9706">MTTTSPQPDAQARRHRARLPWTGTGAVIDPDLDRAAAGARVLLEALGVDLDNESLARTPERMASSLAELMSPQPFQMTARSSCRRGSEW</sequence>
<gene>
    <name evidence="2" type="ORF">GCM10009817_31530</name>
</gene>
<dbReference type="Proteomes" id="UP001500013">
    <property type="component" value="Unassembled WGS sequence"/>
</dbReference>
<feature type="region of interest" description="Disordered" evidence="1">
    <location>
        <begin position="1"/>
        <end position="23"/>
    </location>
</feature>
<evidence type="ECO:0000256" key="1">
    <source>
        <dbReference type="SAM" id="MobiDB-lite"/>
    </source>
</evidence>
<evidence type="ECO:0000313" key="3">
    <source>
        <dbReference type="Proteomes" id="UP001500013"/>
    </source>
</evidence>
<reference evidence="3" key="1">
    <citation type="journal article" date="2019" name="Int. J. Syst. Evol. Microbiol.">
        <title>The Global Catalogue of Microorganisms (GCM) 10K type strain sequencing project: providing services to taxonomists for standard genome sequencing and annotation.</title>
        <authorList>
            <consortium name="The Broad Institute Genomics Platform"/>
            <consortium name="The Broad Institute Genome Sequencing Center for Infectious Disease"/>
            <person name="Wu L."/>
            <person name="Ma J."/>
        </authorList>
    </citation>
    <scope>NUCLEOTIDE SEQUENCE [LARGE SCALE GENOMIC DNA]</scope>
    <source>
        <strain evidence="3">JCM 15628</strain>
    </source>
</reference>
<accession>A0ABP5DZV5</accession>
<dbReference type="SUPFAM" id="SSF55620">
    <property type="entry name" value="Tetrahydrobiopterin biosynthesis enzymes-like"/>
    <property type="match status" value="1"/>
</dbReference>
<protein>
    <submittedName>
        <fullName evidence="2">Uncharacterized protein</fullName>
    </submittedName>
</protein>
<dbReference type="Gene3D" id="1.10.286.10">
    <property type="match status" value="1"/>
</dbReference>
<keyword evidence="3" id="KW-1185">Reference proteome</keyword>
<dbReference type="RefSeq" id="WP_344064609.1">
    <property type="nucleotide sequence ID" value="NZ_BAAAPU010000009.1"/>
</dbReference>
<comment type="caution">
    <text evidence="2">The sequence shown here is derived from an EMBL/GenBank/DDBJ whole genome shotgun (WGS) entry which is preliminary data.</text>
</comment>
<proteinExistence type="predicted"/>